<protein>
    <submittedName>
        <fullName evidence="2">Uncharacterized protein</fullName>
    </submittedName>
</protein>
<accession>B3Q158</accession>
<proteinExistence type="predicted"/>
<organism evidence="2 3">
    <name type="scientific">Rhizobium etli (strain CIAT 652)</name>
    <dbReference type="NCBI Taxonomy" id="491916"/>
    <lineage>
        <taxon>Bacteria</taxon>
        <taxon>Pseudomonadati</taxon>
        <taxon>Pseudomonadota</taxon>
        <taxon>Alphaproteobacteria</taxon>
        <taxon>Hyphomicrobiales</taxon>
        <taxon>Rhizobiaceae</taxon>
        <taxon>Rhizobium/Agrobacterium group</taxon>
        <taxon>Rhizobium</taxon>
    </lineage>
</organism>
<geneLocation type="plasmid" evidence="2 3">
    <name>pA</name>
</geneLocation>
<feature type="region of interest" description="Disordered" evidence="1">
    <location>
        <begin position="1"/>
        <end position="27"/>
    </location>
</feature>
<feature type="compositionally biased region" description="Basic and acidic residues" evidence="1">
    <location>
        <begin position="50"/>
        <end position="71"/>
    </location>
</feature>
<dbReference type="AlphaFoldDB" id="B3Q158"/>
<feature type="region of interest" description="Disordered" evidence="1">
    <location>
        <begin position="40"/>
        <end position="104"/>
    </location>
</feature>
<dbReference type="KEGG" id="rec:RHECIAT_PA0000068"/>
<dbReference type="Proteomes" id="UP000008817">
    <property type="component" value="Plasmid pA"/>
</dbReference>
<keyword evidence="2" id="KW-0614">Plasmid</keyword>
<evidence type="ECO:0000256" key="1">
    <source>
        <dbReference type="SAM" id="MobiDB-lite"/>
    </source>
</evidence>
<reference evidence="2 3" key="1">
    <citation type="submission" date="2008-04" db="EMBL/GenBank/DDBJ databases">
        <title>Genome diversity and DNA divergence of Rhizobium etli.</title>
        <authorList>
            <person name="Gonzalez V."/>
            <person name="Acosta J.L."/>
            <person name="Santamaria R.I."/>
            <person name="Bustos P."/>
            <person name="Hernandez-Gonzalez I.L."/>
            <person name="Fernandez J.L."/>
            <person name="Diaz R."/>
            <person name="Flores M."/>
            <person name="Mora J."/>
            <person name="Palacios R."/>
            <person name="Davila G."/>
        </authorList>
    </citation>
    <scope>NUCLEOTIDE SEQUENCE [LARGE SCALE GENOMIC DNA]</scope>
    <source>
        <strain evidence="2 3">CIAT 652</strain>
        <plasmid evidence="3">Plasmid pA</plasmid>
    </source>
</reference>
<dbReference type="EMBL" id="CP001075">
    <property type="protein sequence ID" value="ACE93414.1"/>
    <property type="molecule type" value="Genomic_DNA"/>
</dbReference>
<dbReference type="HOGENOM" id="CLU_2247882_0_0_5"/>
<evidence type="ECO:0000313" key="2">
    <source>
        <dbReference type="EMBL" id="ACE93414.1"/>
    </source>
</evidence>
<name>B3Q158_RHIE6</name>
<gene>
    <name evidence="2" type="ordered locus">RHECIAT_PA0000068</name>
</gene>
<evidence type="ECO:0000313" key="3">
    <source>
        <dbReference type="Proteomes" id="UP000008817"/>
    </source>
</evidence>
<sequence>MRKQDREAGILRAVEQKSVKHRQSSIRHWNHVDSRDLFLERRQTMSTNDENVKPEQRRPKDVAAVPEKPEPADSESMAPPAVQPAGERDKSERPVVNPVTGVAF</sequence>
<feature type="compositionally biased region" description="Basic and acidic residues" evidence="1">
    <location>
        <begin position="1"/>
        <end position="18"/>
    </location>
</feature>